<keyword evidence="4" id="KW-1185">Reference proteome</keyword>
<evidence type="ECO:0000313" key="3">
    <source>
        <dbReference type="Ensembl" id="ENSEBUP00000017290.1"/>
    </source>
</evidence>
<reference evidence="3" key="2">
    <citation type="submission" date="2025-09" db="UniProtKB">
        <authorList>
            <consortium name="Ensembl"/>
        </authorList>
    </citation>
    <scope>IDENTIFICATION</scope>
</reference>
<evidence type="ECO:0000259" key="2">
    <source>
        <dbReference type="SMART" id="SM00745"/>
    </source>
</evidence>
<reference evidence="3" key="1">
    <citation type="submission" date="2025-08" db="UniProtKB">
        <authorList>
            <consortium name="Ensembl"/>
        </authorList>
    </citation>
    <scope>IDENTIFICATION</scope>
</reference>
<dbReference type="GeneTree" id="ENSGT00940000168182"/>
<dbReference type="Gene3D" id="1.20.58.80">
    <property type="entry name" value="Phosphotransferase system, lactose/cellobiose-type IIA subunit"/>
    <property type="match status" value="1"/>
</dbReference>
<feature type="region of interest" description="Disordered" evidence="1">
    <location>
        <begin position="1"/>
        <end position="37"/>
    </location>
</feature>
<dbReference type="Proteomes" id="UP000694388">
    <property type="component" value="Unplaced"/>
</dbReference>
<dbReference type="InterPro" id="IPR007330">
    <property type="entry name" value="MIT_dom"/>
</dbReference>
<dbReference type="InterPro" id="IPR011009">
    <property type="entry name" value="Kinase-like_dom_sf"/>
</dbReference>
<name>A0A8C4QLV5_EPTBU</name>
<dbReference type="AlphaFoldDB" id="A0A8C4QLV5"/>
<dbReference type="Ensembl" id="ENSEBUT00000017866.1">
    <property type="protein sequence ID" value="ENSEBUP00000017290.1"/>
    <property type="gene ID" value="ENSEBUG00000010801.1"/>
</dbReference>
<dbReference type="InterPro" id="IPR051866">
    <property type="entry name" value="Intracell_Sig-Traffick_Protein"/>
</dbReference>
<accession>A0A8C4QLV5</accession>
<evidence type="ECO:0000256" key="1">
    <source>
        <dbReference type="SAM" id="MobiDB-lite"/>
    </source>
</evidence>
<dbReference type="SMART" id="SM00745">
    <property type="entry name" value="MIT"/>
    <property type="match status" value="1"/>
</dbReference>
<dbReference type="PANTHER" id="PTHR15508">
    <property type="entry name" value="RIBOSOMAL PROTEIN S6 KINASE"/>
    <property type="match status" value="1"/>
</dbReference>
<evidence type="ECO:0000313" key="4">
    <source>
        <dbReference type="Proteomes" id="UP000694388"/>
    </source>
</evidence>
<dbReference type="CDD" id="cd02677">
    <property type="entry name" value="MIT_SNX15"/>
    <property type="match status" value="1"/>
</dbReference>
<protein>
    <recommendedName>
        <fullName evidence="2">MIT domain-containing protein</fullName>
    </recommendedName>
</protein>
<dbReference type="SUPFAM" id="SSF56112">
    <property type="entry name" value="Protein kinase-like (PK-like)"/>
    <property type="match status" value="1"/>
</dbReference>
<dbReference type="PANTHER" id="PTHR15508:SF8">
    <property type="entry name" value="LD24550P"/>
    <property type="match status" value="1"/>
</dbReference>
<dbReference type="Pfam" id="PF04212">
    <property type="entry name" value="MIT"/>
    <property type="match status" value="1"/>
</dbReference>
<proteinExistence type="predicted"/>
<dbReference type="InterPro" id="IPR036181">
    <property type="entry name" value="MIT_dom_sf"/>
</dbReference>
<sequence>MSSTVSNSSSFVPSRNCDAAEAQGDEAQGNGAQQNISEPDVYEGISPEEGTALSEVGEVGVSRITVSRQDSLFSMSTLGHSKDDYLMMASQQIYEALAKEALGNLHGAFASYKEAVDLLIRGVQGDLDTARRDMVKKKTSQYLLHLEELSRLLQASPGHANQDAGTGPQIFSSSPIEELKKLRIIGIVGKVLLVLDSETDQTFVVKGLKKCSQVNGRTLMLSRVPFMVRLVKYYSTEDSIFLLLEYAPGHIRLTYFVQWSEIDRHYSRCAQEEFYCAPGCW</sequence>
<organism evidence="3 4">
    <name type="scientific">Eptatretus burgeri</name>
    <name type="common">Inshore hagfish</name>
    <dbReference type="NCBI Taxonomy" id="7764"/>
    <lineage>
        <taxon>Eukaryota</taxon>
        <taxon>Metazoa</taxon>
        <taxon>Chordata</taxon>
        <taxon>Craniata</taxon>
        <taxon>Vertebrata</taxon>
        <taxon>Cyclostomata</taxon>
        <taxon>Myxini</taxon>
        <taxon>Myxiniformes</taxon>
        <taxon>Myxinidae</taxon>
        <taxon>Eptatretinae</taxon>
        <taxon>Eptatretus</taxon>
    </lineage>
</organism>
<dbReference type="Gene3D" id="3.30.200.20">
    <property type="entry name" value="Phosphorylase Kinase, domain 1"/>
    <property type="match status" value="1"/>
</dbReference>
<feature type="domain" description="MIT" evidence="2">
    <location>
        <begin position="82"/>
        <end position="159"/>
    </location>
</feature>
<dbReference type="SUPFAM" id="SSF116846">
    <property type="entry name" value="MIT domain"/>
    <property type="match status" value="1"/>
</dbReference>
<feature type="compositionally biased region" description="Low complexity" evidence="1">
    <location>
        <begin position="1"/>
        <end position="14"/>
    </location>
</feature>